<evidence type="ECO:0000256" key="2">
    <source>
        <dbReference type="ARBA" id="ARBA00022801"/>
    </source>
</evidence>
<dbReference type="InterPro" id="IPR012223">
    <property type="entry name" value="TEII"/>
</dbReference>
<dbReference type="GO" id="GO:0016787">
    <property type="term" value="F:hydrolase activity"/>
    <property type="evidence" value="ECO:0007669"/>
    <property type="project" value="UniProtKB-KW"/>
</dbReference>
<dbReference type="RefSeq" id="WP_121547382.1">
    <property type="nucleotide sequence ID" value="NZ_CP023407.1"/>
</dbReference>
<dbReference type="SMART" id="SM00824">
    <property type="entry name" value="PKS_TE"/>
    <property type="match status" value="1"/>
</dbReference>
<evidence type="ECO:0000313" key="4">
    <source>
        <dbReference type="EMBL" id="AYL38001.1"/>
    </source>
</evidence>
<evidence type="ECO:0000256" key="1">
    <source>
        <dbReference type="ARBA" id="ARBA00007169"/>
    </source>
</evidence>
<dbReference type="InterPro" id="IPR001031">
    <property type="entry name" value="Thioesterase"/>
</dbReference>
<dbReference type="Pfam" id="PF00975">
    <property type="entry name" value="Thioesterase"/>
    <property type="match status" value="1"/>
</dbReference>
<keyword evidence="5" id="KW-1185">Reference proteome</keyword>
<dbReference type="PANTHER" id="PTHR11487">
    <property type="entry name" value="THIOESTERASE"/>
    <property type="match status" value="1"/>
</dbReference>
<dbReference type="PROSITE" id="PS51257">
    <property type="entry name" value="PROKAR_LIPOPROTEIN"/>
    <property type="match status" value="1"/>
</dbReference>
<gene>
    <name evidence="4" type="ORF">CNQ36_22910</name>
</gene>
<dbReference type="EMBL" id="CP023407">
    <property type="protein sequence ID" value="AYL38001.1"/>
    <property type="molecule type" value="Genomic_DNA"/>
</dbReference>
<feature type="domain" description="Thioesterase TesA-like" evidence="3">
    <location>
        <begin position="20"/>
        <end position="234"/>
    </location>
</feature>
<evidence type="ECO:0000259" key="3">
    <source>
        <dbReference type="SMART" id="SM00824"/>
    </source>
</evidence>
<sequence>MSWLRSFTVADAGSAAATVVVFPPAGAGCLRLRAGAAALPPGLELRGVQLPGREDRLADPPARGLSEVVACVAAALRDPAPGRPLVLLGVSLGAVVAYEVARALEAVGAAPRALVVAAARSPEHWAAFPAADPPPEELTALLHPAVRESGPASYAVTALRADLRLMAGYAVPAEPLADTALLSVSGSRDTVVTAAQMSGWRDRSRRYRGHRELDADHHAFLDPDVLAAALSGVAETAGALAEVRG</sequence>
<dbReference type="GeneID" id="93885699"/>
<evidence type="ECO:0000313" key="5">
    <source>
        <dbReference type="Proteomes" id="UP000282170"/>
    </source>
</evidence>
<dbReference type="PANTHER" id="PTHR11487:SF0">
    <property type="entry name" value="S-ACYL FATTY ACID SYNTHASE THIOESTERASE, MEDIUM CHAIN"/>
    <property type="match status" value="1"/>
</dbReference>
<keyword evidence="2" id="KW-0378">Hydrolase</keyword>
<organism evidence="4 5">
    <name type="scientific">Streptomyces fungicidicus</name>
    <dbReference type="NCBI Taxonomy" id="68203"/>
    <lineage>
        <taxon>Bacteria</taxon>
        <taxon>Bacillati</taxon>
        <taxon>Actinomycetota</taxon>
        <taxon>Actinomycetes</taxon>
        <taxon>Kitasatosporales</taxon>
        <taxon>Streptomycetaceae</taxon>
        <taxon>Streptomyces</taxon>
    </lineage>
</organism>
<name>A0A494V4F1_9ACTN</name>
<reference evidence="4 5" key="1">
    <citation type="submission" date="2017-09" db="EMBL/GenBank/DDBJ databases">
        <authorList>
            <person name="Zhang H."/>
            <person name="Hu S."/>
            <person name="Xu J."/>
            <person name="He Z."/>
        </authorList>
    </citation>
    <scope>NUCLEOTIDE SEQUENCE [LARGE SCALE GENOMIC DNA]</scope>
    <source>
        <strain evidence="4 5">TXX3120</strain>
    </source>
</reference>
<accession>A0A494V4F1</accession>
<dbReference type="Proteomes" id="UP000282170">
    <property type="component" value="Chromosome"/>
</dbReference>
<proteinExistence type="inferred from homology"/>
<comment type="similarity">
    <text evidence="1">Belongs to the thioesterase family.</text>
</comment>
<dbReference type="InterPro" id="IPR020802">
    <property type="entry name" value="TesA-like"/>
</dbReference>
<dbReference type="SUPFAM" id="SSF53474">
    <property type="entry name" value="alpha/beta-Hydrolases"/>
    <property type="match status" value="1"/>
</dbReference>
<protein>
    <submittedName>
        <fullName evidence="4">Thioesterase</fullName>
    </submittedName>
</protein>
<dbReference type="AlphaFoldDB" id="A0A494V4F1"/>
<dbReference type="InterPro" id="IPR029058">
    <property type="entry name" value="AB_hydrolase_fold"/>
</dbReference>
<dbReference type="GO" id="GO:0008610">
    <property type="term" value="P:lipid biosynthetic process"/>
    <property type="evidence" value="ECO:0007669"/>
    <property type="project" value="TreeGrafter"/>
</dbReference>
<dbReference type="Gene3D" id="3.40.50.1820">
    <property type="entry name" value="alpha/beta hydrolase"/>
    <property type="match status" value="1"/>
</dbReference>
<dbReference type="KEGG" id="sfug:CNQ36_22910"/>